<dbReference type="OrthoDB" id="2192264at2759"/>
<dbReference type="VEuPathDB" id="MicrosporidiaDB:NAPIS_ORF00313"/>
<dbReference type="EMBL" id="KE647005">
    <property type="protein sequence ID" value="EQB62106.1"/>
    <property type="molecule type" value="Genomic_DNA"/>
</dbReference>
<keyword evidence="2" id="KW-1185">Reference proteome</keyword>
<name>T0MG76_9MICR</name>
<protein>
    <submittedName>
        <fullName evidence="1">Uncharacterized protein</fullName>
    </submittedName>
</protein>
<sequence>MYVEGHLTSLSTAICYCHERQKNELIFLYELLINGYESNLEQESKDYIETVIRRFIGTAKKRVLIKTFSNPENTQNVHTINYWEYVLKDHIGLDVFGNIPELIGQDKFNGVMELGLKAFFEKFTPEWLVSELKNDINNDGKLICKITEFLYHSEIQDDIKIKFVECENDDILYTKSVTDDFCWFILKKMEIILVD</sequence>
<proteinExistence type="predicted"/>
<organism evidence="1 2">
    <name type="scientific">Vairimorpha apis BRL 01</name>
    <dbReference type="NCBI Taxonomy" id="1037528"/>
    <lineage>
        <taxon>Eukaryota</taxon>
        <taxon>Fungi</taxon>
        <taxon>Fungi incertae sedis</taxon>
        <taxon>Microsporidia</taxon>
        <taxon>Nosematidae</taxon>
        <taxon>Vairimorpha</taxon>
    </lineage>
</organism>
<dbReference type="AlphaFoldDB" id="T0MG76"/>
<evidence type="ECO:0000313" key="1">
    <source>
        <dbReference type="EMBL" id="EQB62106.1"/>
    </source>
</evidence>
<reference evidence="1 2" key="1">
    <citation type="journal article" date="2013" name="BMC Genomics">
        <title>Genome sequencing and comparative genomics of honey bee microsporidia, Nosema apis reveal novel insights into host-parasite interactions.</title>
        <authorList>
            <person name="Chen Yp."/>
            <person name="Pettis J.S."/>
            <person name="Zhao Y."/>
            <person name="Liu X."/>
            <person name="Tallon L.J."/>
            <person name="Sadzewicz L.D."/>
            <person name="Li R."/>
            <person name="Zheng H."/>
            <person name="Huang S."/>
            <person name="Zhang X."/>
            <person name="Hamilton M.C."/>
            <person name="Pernal S.F."/>
            <person name="Melathopoulos A.P."/>
            <person name="Yan X."/>
            <person name="Evans J.D."/>
        </authorList>
    </citation>
    <scope>NUCLEOTIDE SEQUENCE [LARGE SCALE GENOMIC DNA]</scope>
    <source>
        <strain evidence="1 2">BRL 01</strain>
    </source>
</reference>
<dbReference type="HOGENOM" id="CLU_1396708_0_0_1"/>
<gene>
    <name evidence="1" type="ORF">NAPIS_ORF00313</name>
</gene>
<accession>T0MG76</accession>
<dbReference type="Proteomes" id="UP000053780">
    <property type="component" value="Unassembled WGS sequence"/>
</dbReference>
<evidence type="ECO:0000313" key="2">
    <source>
        <dbReference type="Proteomes" id="UP000053780"/>
    </source>
</evidence>